<evidence type="ECO:0000313" key="1">
    <source>
        <dbReference type="EMBL" id="GGO32487.1"/>
    </source>
</evidence>
<sequence length="99" mass="11219">MSGIRPARGRTDREPRVDTAYGVMFDPLHHHHKPLIGEGRSIGDLLTLTSHAQPRWSVTFRADSTVRVVHERQALPERCTGRPVLSASRVPGAWRHRPR</sequence>
<dbReference type="Proteomes" id="UP000653480">
    <property type="component" value="Unassembled WGS sequence"/>
</dbReference>
<keyword evidence="2" id="KW-1185">Reference proteome</keyword>
<evidence type="ECO:0000313" key="2">
    <source>
        <dbReference type="Proteomes" id="UP000653480"/>
    </source>
</evidence>
<protein>
    <submittedName>
        <fullName evidence="1">Uncharacterized protein</fullName>
    </submittedName>
</protein>
<reference evidence="1" key="2">
    <citation type="submission" date="2020-09" db="EMBL/GenBank/DDBJ databases">
        <authorList>
            <person name="Sun Q."/>
            <person name="Zhou Y."/>
        </authorList>
    </citation>
    <scope>NUCLEOTIDE SEQUENCE</scope>
    <source>
        <strain evidence="1">CGMCC 4.7138</strain>
    </source>
</reference>
<comment type="caution">
    <text evidence="1">The sequence shown here is derived from an EMBL/GenBank/DDBJ whole genome shotgun (WGS) entry which is preliminary data.</text>
</comment>
<name>A0A8H9H9B6_9ACTN</name>
<accession>A0A8H9H9B6</accession>
<reference evidence="1" key="1">
    <citation type="journal article" date="2014" name="Int. J. Syst. Evol. Microbiol.">
        <title>Complete genome sequence of Corynebacterium casei LMG S-19264T (=DSM 44701T), isolated from a smear-ripened cheese.</title>
        <authorList>
            <consortium name="US DOE Joint Genome Institute (JGI-PGF)"/>
            <person name="Walter F."/>
            <person name="Albersmeier A."/>
            <person name="Kalinowski J."/>
            <person name="Ruckert C."/>
        </authorList>
    </citation>
    <scope>NUCLEOTIDE SEQUENCE</scope>
    <source>
        <strain evidence="1">CGMCC 4.7138</strain>
    </source>
</reference>
<dbReference type="EMBL" id="BMMN01000032">
    <property type="protein sequence ID" value="GGO32487.1"/>
    <property type="molecule type" value="Genomic_DNA"/>
</dbReference>
<organism evidence="1 2">
    <name type="scientific">Microbispora bryophytorum</name>
    <dbReference type="NCBI Taxonomy" id="1460882"/>
    <lineage>
        <taxon>Bacteria</taxon>
        <taxon>Bacillati</taxon>
        <taxon>Actinomycetota</taxon>
        <taxon>Actinomycetes</taxon>
        <taxon>Streptosporangiales</taxon>
        <taxon>Streptosporangiaceae</taxon>
        <taxon>Microbispora</taxon>
    </lineage>
</organism>
<gene>
    <name evidence="1" type="ORF">GCM10011574_71890</name>
</gene>
<proteinExistence type="predicted"/>
<dbReference type="AlphaFoldDB" id="A0A8H9H9B6"/>